<evidence type="ECO:0000313" key="2">
    <source>
        <dbReference type="EMBL" id="KAJ5344931.1"/>
    </source>
</evidence>
<protein>
    <submittedName>
        <fullName evidence="2">Uncharacterized protein</fullName>
    </submittedName>
</protein>
<evidence type="ECO:0000313" key="5">
    <source>
        <dbReference type="Proteomes" id="UP001148299"/>
    </source>
</evidence>
<name>A0A9W9QSK7_PENBR</name>
<organism evidence="2 4">
    <name type="scientific">Penicillium brevicompactum</name>
    <dbReference type="NCBI Taxonomy" id="5074"/>
    <lineage>
        <taxon>Eukaryota</taxon>
        <taxon>Fungi</taxon>
        <taxon>Dikarya</taxon>
        <taxon>Ascomycota</taxon>
        <taxon>Pezizomycotina</taxon>
        <taxon>Eurotiomycetes</taxon>
        <taxon>Eurotiomycetidae</taxon>
        <taxon>Eurotiales</taxon>
        <taxon>Aspergillaceae</taxon>
        <taxon>Penicillium</taxon>
    </lineage>
</organism>
<dbReference type="Proteomes" id="UP001148299">
    <property type="component" value="Unassembled WGS sequence"/>
</dbReference>
<evidence type="ECO:0000313" key="4">
    <source>
        <dbReference type="Proteomes" id="UP001147695"/>
    </source>
</evidence>
<reference evidence="2" key="1">
    <citation type="submission" date="2022-12" db="EMBL/GenBank/DDBJ databases">
        <authorList>
            <person name="Petersen C."/>
        </authorList>
    </citation>
    <scope>NUCLEOTIDE SEQUENCE</scope>
    <source>
        <strain evidence="2">IBT 35673</strain>
        <strain evidence="3">IBT 35675</strain>
    </source>
</reference>
<feature type="region of interest" description="Disordered" evidence="1">
    <location>
        <begin position="1"/>
        <end position="97"/>
    </location>
</feature>
<dbReference type="AlphaFoldDB" id="A0A9W9QSK7"/>
<comment type="caution">
    <text evidence="2">The sequence shown here is derived from an EMBL/GenBank/DDBJ whole genome shotgun (WGS) entry which is preliminary data.</text>
</comment>
<gene>
    <name evidence="2" type="ORF">N7452_002935</name>
    <name evidence="3" type="ORF">N7541_007427</name>
</gene>
<accession>A0A9W9QSK7</accession>
<feature type="compositionally biased region" description="Basic and acidic residues" evidence="1">
    <location>
        <begin position="87"/>
        <end position="96"/>
    </location>
</feature>
<dbReference type="EMBL" id="JAPZBR010000006">
    <property type="protein sequence ID" value="KAJ5349700.1"/>
    <property type="molecule type" value="Genomic_DNA"/>
</dbReference>
<sequence length="113" mass="13087">MDKPALSSNWKKLQATLKKDTPKDTPKRKPSDRDADDKKRKLAEKRKPYRDSKPPLKRKRMSDTETESGTWATRRKSNAAAPVKTETSSRYKENEGRSTTLVDMRWAVDMANY</sequence>
<evidence type="ECO:0000313" key="3">
    <source>
        <dbReference type="EMBL" id="KAJ5349700.1"/>
    </source>
</evidence>
<evidence type="ECO:0000256" key="1">
    <source>
        <dbReference type="SAM" id="MobiDB-lite"/>
    </source>
</evidence>
<feature type="compositionally biased region" description="Basic and acidic residues" evidence="1">
    <location>
        <begin position="17"/>
        <end position="54"/>
    </location>
</feature>
<dbReference type="EMBL" id="JAPZBQ010000002">
    <property type="protein sequence ID" value="KAJ5344931.1"/>
    <property type="molecule type" value="Genomic_DNA"/>
</dbReference>
<keyword evidence="5" id="KW-1185">Reference proteome</keyword>
<feature type="compositionally biased region" description="Polar residues" evidence="1">
    <location>
        <begin position="1"/>
        <end position="11"/>
    </location>
</feature>
<dbReference type="Proteomes" id="UP001147695">
    <property type="component" value="Unassembled WGS sequence"/>
</dbReference>
<proteinExistence type="predicted"/>
<reference evidence="2" key="2">
    <citation type="journal article" date="2023" name="IMA Fungus">
        <title>Comparative genomic study of the Penicillium genus elucidates a diverse pangenome and 15 lateral gene transfer events.</title>
        <authorList>
            <person name="Petersen C."/>
            <person name="Sorensen T."/>
            <person name="Nielsen M.R."/>
            <person name="Sondergaard T.E."/>
            <person name="Sorensen J.L."/>
            <person name="Fitzpatrick D.A."/>
            <person name="Frisvad J.C."/>
            <person name="Nielsen K.L."/>
        </authorList>
    </citation>
    <scope>NUCLEOTIDE SEQUENCE</scope>
    <source>
        <strain evidence="2">IBT 35673</strain>
        <strain evidence="3">IBT 35675</strain>
    </source>
</reference>